<dbReference type="PANTHER" id="PTHR45632">
    <property type="entry name" value="LD33804P"/>
    <property type="match status" value="1"/>
</dbReference>
<evidence type="ECO:0000256" key="2">
    <source>
        <dbReference type="ARBA" id="ARBA00022737"/>
    </source>
</evidence>
<dbReference type="Pfam" id="PF01833">
    <property type="entry name" value="TIG"/>
    <property type="match status" value="3"/>
</dbReference>
<keyword evidence="3" id="KW-0732">Signal</keyword>
<dbReference type="Proteomes" id="UP000539265">
    <property type="component" value="Unassembled WGS sequence"/>
</dbReference>
<keyword evidence="2" id="KW-0677">Repeat</keyword>
<dbReference type="RefSeq" id="WP_183476227.1">
    <property type="nucleotide sequence ID" value="NZ_JACHWX010000015.1"/>
</dbReference>
<dbReference type="Gene3D" id="2.120.10.80">
    <property type="entry name" value="Kelch-type beta propeller"/>
    <property type="match status" value="2"/>
</dbReference>
<evidence type="ECO:0000256" key="1">
    <source>
        <dbReference type="ARBA" id="ARBA00022441"/>
    </source>
</evidence>
<keyword evidence="6" id="KW-1185">Reference proteome</keyword>
<evidence type="ECO:0000259" key="4">
    <source>
        <dbReference type="Pfam" id="PF01833"/>
    </source>
</evidence>
<proteinExistence type="predicted"/>
<dbReference type="CDD" id="cd00603">
    <property type="entry name" value="IPT_PCSR"/>
    <property type="match status" value="1"/>
</dbReference>
<dbReference type="PROSITE" id="PS51257">
    <property type="entry name" value="PROKAR_LIPOPROTEIN"/>
    <property type="match status" value="1"/>
</dbReference>
<feature type="domain" description="IPT/TIG" evidence="4">
    <location>
        <begin position="32"/>
        <end position="95"/>
    </location>
</feature>
<keyword evidence="1" id="KW-0880">Kelch repeat</keyword>
<feature type="signal peptide" evidence="3">
    <location>
        <begin position="1"/>
        <end position="19"/>
    </location>
</feature>
<dbReference type="InterPro" id="IPR002909">
    <property type="entry name" value="IPT_dom"/>
</dbReference>
<sequence length="562" mass="62014">MLKNLLPLLVLILFIAACKKETGPKTTKINQAQGTIKVDWGDTITISGQNLPAQVSVFFDKVSSQVISSNGQQIRCVVPYFNTNPTVSVTVIYGADTVKLNNYATLNAPVITSFTPTQALGDTVIINGDHFENTGLLVTFGSVQSTVIYGSKKMLKVIVPDGIQSTHTTISVKSQLQTVAATSNFVLLEPVITSITPSAFIGNVVTIKGKYFHPLGPFQLLLDNKPANFEIQDDGTITFKVPYQAYPRRKTTITLKLLDYTITYPVDLIIKDNWVLVKQGIPFEPYNATPLAVGSDVYVIAPIISPSNNQFYLWHFNPADFSWTAVGTQLSFTNGNICTGTCGNKIYLYNITGPDTFYEFDPATSNWTAKAGFIGPPRYNPIMFSISGNLYLGSGQHVVNGQIQSVADWYMYTPGNDQWSRVADMLAGFNSSYPMTSAQAVVINNIAYVVCGGWFFDYKYDPANNTWSPMQNMLEPRVNAGVVVYNQKLYTLEGTVVQNVGNPNRNLFKYDPVADQWQYLPFSMDPYGAELNIAFTTGGKIYMVSYDTYGSINNLYEGLSLP</sequence>
<reference evidence="5" key="1">
    <citation type="submission" date="2020-08" db="EMBL/GenBank/DDBJ databases">
        <title>Genomic Encyclopedia of Type Strains, Phase III (KMG-III): the genomes of soil and plant-associated and newly described type strains.</title>
        <authorList>
            <person name="Whitman W."/>
        </authorList>
    </citation>
    <scope>NUCLEOTIDE SEQUENCE [LARGE SCALE GENOMIC DNA]</scope>
    <source>
        <strain evidence="5">CECT 8628</strain>
    </source>
</reference>
<dbReference type="EMBL" id="JACHWX010000015">
    <property type="protein sequence ID" value="MBB3057750.1"/>
    <property type="molecule type" value="Genomic_DNA"/>
</dbReference>
<organism evidence="5 6">
    <name type="scientific">Mucilaginibacter gotjawali</name>
    <dbReference type="NCBI Taxonomy" id="1550579"/>
    <lineage>
        <taxon>Bacteria</taxon>
        <taxon>Pseudomonadati</taxon>
        <taxon>Bacteroidota</taxon>
        <taxon>Sphingobacteriia</taxon>
        <taxon>Sphingobacteriales</taxon>
        <taxon>Sphingobacteriaceae</taxon>
        <taxon>Mucilaginibacter</taxon>
    </lineage>
</organism>
<dbReference type="PANTHER" id="PTHR45632:SF3">
    <property type="entry name" value="KELCH-LIKE PROTEIN 32"/>
    <property type="match status" value="1"/>
</dbReference>
<dbReference type="InterPro" id="IPR013783">
    <property type="entry name" value="Ig-like_fold"/>
</dbReference>
<name>A0A839SLM8_9SPHI</name>
<dbReference type="SUPFAM" id="SSF50965">
    <property type="entry name" value="Galactose oxidase, central domain"/>
    <property type="match status" value="1"/>
</dbReference>
<dbReference type="InterPro" id="IPR011043">
    <property type="entry name" value="Gal_Oxase/kelch_b-propeller"/>
</dbReference>
<dbReference type="InterPro" id="IPR006652">
    <property type="entry name" value="Kelch_1"/>
</dbReference>
<comment type="caution">
    <text evidence="5">The sequence shown here is derived from an EMBL/GenBank/DDBJ whole genome shotgun (WGS) entry which is preliminary data.</text>
</comment>
<dbReference type="SUPFAM" id="SSF81296">
    <property type="entry name" value="E set domains"/>
    <property type="match status" value="3"/>
</dbReference>
<dbReference type="InterPro" id="IPR014756">
    <property type="entry name" value="Ig_E-set"/>
</dbReference>
<feature type="domain" description="IPT/TIG" evidence="4">
    <location>
        <begin position="109"/>
        <end position="178"/>
    </location>
</feature>
<evidence type="ECO:0000313" key="5">
    <source>
        <dbReference type="EMBL" id="MBB3057750.1"/>
    </source>
</evidence>
<evidence type="ECO:0000313" key="6">
    <source>
        <dbReference type="Proteomes" id="UP000539265"/>
    </source>
</evidence>
<dbReference type="SMART" id="SM00612">
    <property type="entry name" value="Kelch"/>
    <property type="match status" value="2"/>
</dbReference>
<protein>
    <recommendedName>
        <fullName evidence="4">IPT/TIG domain-containing protein</fullName>
    </recommendedName>
</protein>
<accession>A0A839SLM8</accession>
<dbReference type="AlphaFoldDB" id="A0A839SLM8"/>
<feature type="chain" id="PRO_5032299122" description="IPT/TIG domain-containing protein" evidence="3">
    <location>
        <begin position="20"/>
        <end position="562"/>
    </location>
</feature>
<dbReference type="Gene3D" id="2.60.40.10">
    <property type="entry name" value="Immunoglobulins"/>
    <property type="match status" value="3"/>
</dbReference>
<dbReference type="Pfam" id="PF01344">
    <property type="entry name" value="Kelch_1"/>
    <property type="match status" value="1"/>
</dbReference>
<evidence type="ECO:0000256" key="3">
    <source>
        <dbReference type="SAM" id="SignalP"/>
    </source>
</evidence>
<gene>
    <name evidence="5" type="ORF">FHS11_004192</name>
</gene>
<dbReference type="InterPro" id="IPR015915">
    <property type="entry name" value="Kelch-typ_b-propeller"/>
</dbReference>
<feature type="domain" description="IPT/TIG" evidence="4">
    <location>
        <begin position="190"/>
        <end position="257"/>
    </location>
</feature>